<sequence length="316" mass="35758">MVVDFDLLGTLHGLKGAKRSESSKIATAGWASRSLPLKSHCNKAATKRRATPVSPKTVFPADASPRKPPTATTPIFVESHDAIQYCKDTAITCARSRKLCHHLLELPKLLSVEKRQIRPDPVAPSHYVHWPFRVQAASALSNQGQVKRIPLNGPAESIDVKQLLGARLLNPFPERAIEDLHRLSILAHRRPFAFIAAFTPKYVSFREYISPDPNIKTNLCENAVFVGYDDDGLPVWAELAQGREPRTFLRDTHYQPVVLWWKVNEKRNKEGLGLVDVMPVKTIEEVVDWARKLQPLSMRKRYKRILCDLVELLQNN</sequence>
<name>A0ACC2HVR3_9PLEO</name>
<accession>A0ACC2HVR3</accession>
<keyword evidence="2" id="KW-1185">Reference proteome</keyword>
<proteinExistence type="predicted"/>
<gene>
    <name evidence="1" type="ORF">OPT61_g9178</name>
</gene>
<dbReference type="EMBL" id="JAPHNI010001032">
    <property type="protein sequence ID" value="KAJ8106980.1"/>
    <property type="molecule type" value="Genomic_DNA"/>
</dbReference>
<comment type="caution">
    <text evidence="1">The sequence shown here is derived from an EMBL/GenBank/DDBJ whole genome shotgun (WGS) entry which is preliminary data.</text>
</comment>
<organism evidence="1 2">
    <name type="scientific">Boeremia exigua</name>
    <dbReference type="NCBI Taxonomy" id="749465"/>
    <lineage>
        <taxon>Eukaryota</taxon>
        <taxon>Fungi</taxon>
        <taxon>Dikarya</taxon>
        <taxon>Ascomycota</taxon>
        <taxon>Pezizomycotina</taxon>
        <taxon>Dothideomycetes</taxon>
        <taxon>Pleosporomycetidae</taxon>
        <taxon>Pleosporales</taxon>
        <taxon>Pleosporineae</taxon>
        <taxon>Didymellaceae</taxon>
        <taxon>Boeremia</taxon>
    </lineage>
</organism>
<dbReference type="Proteomes" id="UP001153331">
    <property type="component" value="Unassembled WGS sequence"/>
</dbReference>
<evidence type="ECO:0000313" key="2">
    <source>
        <dbReference type="Proteomes" id="UP001153331"/>
    </source>
</evidence>
<protein>
    <submittedName>
        <fullName evidence="1">Uncharacterized protein</fullName>
    </submittedName>
</protein>
<reference evidence="1" key="1">
    <citation type="submission" date="2022-11" db="EMBL/GenBank/DDBJ databases">
        <title>Genome Sequence of Boeremia exigua.</title>
        <authorList>
            <person name="Buettner E."/>
        </authorList>
    </citation>
    <scope>NUCLEOTIDE SEQUENCE</scope>
    <source>
        <strain evidence="1">CU02</strain>
    </source>
</reference>
<evidence type="ECO:0000313" key="1">
    <source>
        <dbReference type="EMBL" id="KAJ8106980.1"/>
    </source>
</evidence>